<dbReference type="Gene3D" id="2.30.33.40">
    <property type="entry name" value="GroES chaperonin"/>
    <property type="match status" value="1"/>
</dbReference>
<dbReference type="CDD" id="cd00320">
    <property type="entry name" value="cpn10"/>
    <property type="match status" value="1"/>
</dbReference>
<sequence>MSKTDRKYMDYKKAVICGDRLLVRIRSAEEMTAGGIILPDQAQAERKISEVIKIGDEYGGTAGLGDDVLCSVHALSSFATEDEFGPGMHIVNRKDVMAIFPKEKPDA</sequence>
<protein>
    <recommendedName>
        <fullName evidence="3">10 kDa chaperonin</fullName>
    </recommendedName>
</protein>
<dbReference type="SUPFAM" id="SSF50129">
    <property type="entry name" value="GroES-like"/>
    <property type="match status" value="1"/>
</dbReference>
<reference evidence="2" key="1">
    <citation type="journal article" date="2015" name="Nature">
        <title>Complex archaea that bridge the gap between prokaryotes and eukaryotes.</title>
        <authorList>
            <person name="Spang A."/>
            <person name="Saw J.H."/>
            <person name="Jorgensen S.L."/>
            <person name="Zaremba-Niedzwiedzka K."/>
            <person name="Martijn J."/>
            <person name="Lind A.E."/>
            <person name="van Eijk R."/>
            <person name="Schleper C."/>
            <person name="Guy L."/>
            <person name="Ettema T.J."/>
        </authorList>
    </citation>
    <scope>NUCLEOTIDE SEQUENCE</scope>
</reference>
<dbReference type="AlphaFoldDB" id="A0A0F9QUR6"/>
<evidence type="ECO:0008006" key="3">
    <source>
        <dbReference type="Google" id="ProtNLM"/>
    </source>
</evidence>
<evidence type="ECO:0000313" key="2">
    <source>
        <dbReference type="EMBL" id="KKN08958.1"/>
    </source>
</evidence>
<organism evidence="2">
    <name type="scientific">marine sediment metagenome</name>
    <dbReference type="NCBI Taxonomy" id="412755"/>
    <lineage>
        <taxon>unclassified sequences</taxon>
        <taxon>metagenomes</taxon>
        <taxon>ecological metagenomes</taxon>
    </lineage>
</organism>
<dbReference type="GO" id="GO:0005524">
    <property type="term" value="F:ATP binding"/>
    <property type="evidence" value="ECO:0007669"/>
    <property type="project" value="InterPro"/>
</dbReference>
<proteinExistence type="predicted"/>
<accession>A0A0F9QUR6</accession>
<dbReference type="EMBL" id="LAZR01004399">
    <property type="protein sequence ID" value="KKN08958.1"/>
    <property type="molecule type" value="Genomic_DNA"/>
</dbReference>
<dbReference type="InterPro" id="IPR020818">
    <property type="entry name" value="Chaperonin_GroES"/>
</dbReference>
<dbReference type="InterPro" id="IPR037124">
    <property type="entry name" value="Chaperonin_GroES_sf"/>
</dbReference>
<evidence type="ECO:0000256" key="1">
    <source>
        <dbReference type="ARBA" id="ARBA00023186"/>
    </source>
</evidence>
<dbReference type="PRINTS" id="PR00297">
    <property type="entry name" value="CHAPERONIN10"/>
</dbReference>
<name>A0A0F9QUR6_9ZZZZ</name>
<dbReference type="SMART" id="SM00883">
    <property type="entry name" value="Cpn10"/>
    <property type="match status" value="1"/>
</dbReference>
<dbReference type="InterPro" id="IPR011032">
    <property type="entry name" value="GroES-like_sf"/>
</dbReference>
<keyword evidence="1" id="KW-0143">Chaperone</keyword>
<dbReference type="GO" id="GO:0044183">
    <property type="term" value="F:protein folding chaperone"/>
    <property type="evidence" value="ECO:0007669"/>
    <property type="project" value="InterPro"/>
</dbReference>
<gene>
    <name evidence="2" type="ORF">LCGC14_1051470</name>
</gene>
<dbReference type="Pfam" id="PF00166">
    <property type="entry name" value="Cpn10"/>
    <property type="match status" value="1"/>
</dbReference>
<comment type="caution">
    <text evidence="2">The sequence shown here is derived from an EMBL/GenBank/DDBJ whole genome shotgun (WGS) entry which is preliminary data.</text>
</comment>